<keyword evidence="3" id="KW-0804">Transcription</keyword>
<evidence type="ECO:0000259" key="4">
    <source>
        <dbReference type="PROSITE" id="PS50932"/>
    </source>
</evidence>
<gene>
    <name evidence="5" type="ORF">GC093_23280</name>
</gene>
<evidence type="ECO:0000313" key="5">
    <source>
        <dbReference type="EMBL" id="NOU96124.1"/>
    </source>
</evidence>
<dbReference type="Gene3D" id="3.40.50.2300">
    <property type="match status" value="2"/>
</dbReference>
<dbReference type="InterPro" id="IPR000843">
    <property type="entry name" value="HTH_LacI"/>
</dbReference>
<evidence type="ECO:0000256" key="3">
    <source>
        <dbReference type="ARBA" id="ARBA00023163"/>
    </source>
</evidence>
<dbReference type="GO" id="GO:0003700">
    <property type="term" value="F:DNA-binding transcription factor activity"/>
    <property type="evidence" value="ECO:0007669"/>
    <property type="project" value="TreeGrafter"/>
</dbReference>
<sequence>MAKIDDVARLAKVSKGTVSNVFSQKRPTSKEVTDRVMKVSRQLNYVPNHIARSLVTKKTMAIGLTIPHGNFFFSAFHNQFINGVILEASYYGYRVLLDMIPVQKVKTPFLSSYPIDGAIVMSPATDDERINLMHHEQIPFITVGRVMNSNVKDTSSVDSDNLMIIYSICQYLIDKGHRNIMFLNANELMTVSIDRKAGFIKAMEDNQIHIEEHMIHHKPAILSSEYMDYGYEETMHTLGKLEKKVTAIIADDDRTAFSVMNAIKDLELRVPEDVSLFVICGDLSMMNQSNPSLTSMDLQPSELGVQAVRMLMHKLDVLPGYFPENIIVESKIIERDSCSSISSAHAYEESFPKAKL</sequence>
<comment type="caution">
    <text evidence="5">The sequence shown here is derived from an EMBL/GenBank/DDBJ whole genome shotgun (WGS) entry which is preliminary data.</text>
</comment>
<dbReference type="InterPro" id="IPR010982">
    <property type="entry name" value="Lambda_DNA-bd_dom_sf"/>
</dbReference>
<dbReference type="PROSITE" id="PS50932">
    <property type="entry name" value="HTH_LACI_2"/>
    <property type="match status" value="1"/>
</dbReference>
<dbReference type="Pfam" id="PF13377">
    <property type="entry name" value="Peripla_BP_3"/>
    <property type="match status" value="1"/>
</dbReference>
<accession>A0A972GSM2</accession>
<dbReference type="SUPFAM" id="SSF53822">
    <property type="entry name" value="Periplasmic binding protein-like I"/>
    <property type="match status" value="1"/>
</dbReference>
<dbReference type="Gene3D" id="1.10.260.40">
    <property type="entry name" value="lambda repressor-like DNA-binding domains"/>
    <property type="match status" value="1"/>
</dbReference>
<dbReference type="Proteomes" id="UP000641588">
    <property type="component" value="Unassembled WGS sequence"/>
</dbReference>
<proteinExistence type="predicted"/>
<dbReference type="AlphaFoldDB" id="A0A972GSM2"/>
<organism evidence="5 6">
    <name type="scientific">Paenibacillus foliorum</name>
    <dbReference type="NCBI Taxonomy" id="2654974"/>
    <lineage>
        <taxon>Bacteria</taxon>
        <taxon>Bacillati</taxon>
        <taxon>Bacillota</taxon>
        <taxon>Bacilli</taxon>
        <taxon>Bacillales</taxon>
        <taxon>Paenibacillaceae</taxon>
        <taxon>Paenibacillus</taxon>
    </lineage>
</organism>
<dbReference type="SMART" id="SM00354">
    <property type="entry name" value="HTH_LACI"/>
    <property type="match status" value="1"/>
</dbReference>
<evidence type="ECO:0000256" key="2">
    <source>
        <dbReference type="ARBA" id="ARBA00023125"/>
    </source>
</evidence>
<dbReference type="SUPFAM" id="SSF47413">
    <property type="entry name" value="lambda repressor-like DNA-binding domains"/>
    <property type="match status" value="1"/>
</dbReference>
<keyword evidence="6" id="KW-1185">Reference proteome</keyword>
<dbReference type="CDD" id="cd06267">
    <property type="entry name" value="PBP1_LacI_sugar_binding-like"/>
    <property type="match status" value="1"/>
</dbReference>
<name>A0A972GSM2_9BACL</name>
<dbReference type="GO" id="GO:0000976">
    <property type="term" value="F:transcription cis-regulatory region binding"/>
    <property type="evidence" value="ECO:0007669"/>
    <property type="project" value="TreeGrafter"/>
</dbReference>
<evidence type="ECO:0000256" key="1">
    <source>
        <dbReference type="ARBA" id="ARBA00023015"/>
    </source>
</evidence>
<dbReference type="PANTHER" id="PTHR30146:SF109">
    <property type="entry name" value="HTH-TYPE TRANSCRIPTIONAL REGULATOR GALS"/>
    <property type="match status" value="1"/>
</dbReference>
<dbReference type="PANTHER" id="PTHR30146">
    <property type="entry name" value="LACI-RELATED TRANSCRIPTIONAL REPRESSOR"/>
    <property type="match status" value="1"/>
</dbReference>
<protein>
    <submittedName>
        <fullName evidence="5">LacI family DNA-binding transcriptional regulator</fullName>
    </submittedName>
</protein>
<dbReference type="InterPro" id="IPR028082">
    <property type="entry name" value="Peripla_BP_I"/>
</dbReference>
<feature type="domain" description="HTH lacI-type" evidence="4">
    <location>
        <begin position="2"/>
        <end position="56"/>
    </location>
</feature>
<keyword evidence="1" id="KW-0805">Transcription regulation</keyword>
<dbReference type="Pfam" id="PF00356">
    <property type="entry name" value="LacI"/>
    <property type="match status" value="1"/>
</dbReference>
<dbReference type="InterPro" id="IPR046335">
    <property type="entry name" value="LacI/GalR-like_sensor"/>
</dbReference>
<dbReference type="EMBL" id="WHOD01000087">
    <property type="protein sequence ID" value="NOU96124.1"/>
    <property type="molecule type" value="Genomic_DNA"/>
</dbReference>
<dbReference type="RefSeq" id="WP_171654339.1">
    <property type="nucleotide sequence ID" value="NZ_WHOD01000087.1"/>
</dbReference>
<evidence type="ECO:0000313" key="6">
    <source>
        <dbReference type="Proteomes" id="UP000641588"/>
    </source>
</evidence>
<dbReference type="CDD" id="cd01392">
    <property type="entry name" value="HTH_LacI"/>
    <property type="match status" value="1"/>
</dbReference>
<reference evidence="5" key="1">
    <citation type="submission" date="2019-10" db="EMBL/GenBank/DDBJ databases">
        <title>Description of Paenibacillus glebae sp. nov.</title>
        <authorList>
            <person name="Carlier A."/>
            <person name="Qi S."/>
        </authorList>
    </citation>
    <scope>NUCLEOTIDE SEQUENCE</scope>
    <source>
        <strain evidence="5">LMG 31456</strain>
    </source>
</reference>
<keyword evidence="2 5" id="KW-0238">DNA-binding</keyword>